<accession>A0A241XSN6</accession>
<proteinExistence type="predicted"/>
<reference evidence="1 2" key="1">
    <citation type="submission" date="2017-05" db="EMBL/GenBank/DDBJ databases">
        <authorList>
            <person name="Song R."/>
            <person name="Chenine A.L."/>
            <person name="Ruprecht R.M."/>
        </authorList>
    </citation>
    <scope>NUCLEOTIDE SEQUENCE [LARGE SCALE GENOMIC DNA]</scope>
    <source>
        <strain evidence="1 2">S567_C10_BS</strain>
    </source>
</reference>
<evidence type="ECO:0000313" key="2">
    <source>
        <dbReference type="Proteomes" id="UP000194857"/>
    </source>
</evidence>
<name>A0A241XSN6_PSEAI</name>
<organism evidence="1 2">
    <name type="scientific">Pseudomonas aeruginosa</name>
    <dbReference type="NCBI Taxonomy" id="287"/>
    <lineage>
        <taxon>Bacteria</taxon>
        <taxon>Pseudomonadati</taxon>
        <taxon>Pseudomonadota</taxon>
        <taxon>Gammaproteobacteria</taxon>
        <taxon>Pseudomonadales</taxon>
        <taxon>Pseudomonadaceae</taxon>
        <taxon>Pseudomonas</taxon>
    </lineage>
</organism>
<dbReference type="Proteomes" id="UP000194857">
    <property type="component" value="Unassembled WGS sequence"/>
</dbReference>
<sequence length="160" mass="17243">MQKFTVISINESTGQIVSYHVYAENSLHAFSTAAAMSDYLTMVAALPGWQEEDKGVYFPGESPVDSETALGQPEVFGAPVCQVTEAEIAEVLRAYSLRVSNTQGDSFEEMAKKLIDDLDAGDIISTAFEKVPADADAAACKKAVFDEIHAALVKEGIIEF</sequence>
<evidence type="ECO:0000313" key="1">
    <source>
        <dbReference type="EMBL" id="OTI63166.1"/>
    </source>
</evidence>
<protein>
    <submittedName>
        <fullName evidence="1">Uncharacterized protein</fullName>
    </submittedName>
</protein>
<comment type="caution">
    <text evidence="1">The sequence shown here is derived from an EMBL/GenBank/DDBJ whole genome shotgun (WGS) entry which is preliminary data.</text>
</comment>
<dbReference type="AlphaFoldDB" id="A0A241XSN6"/>
<dbReference type="EMBL" id="NFFZ01000004">
    <property type="protein sequence ID" value="OTI63166.1"/>
    <property type="molecule type" value="Genomic_DNA"/>
</dbReference>
<gene>
    <name evidence="1" type="ORF">CAZ10_10045</name>
</gene>
<dbReference type="RefSeq" id="WP_065327523.1">
    <property type="nucleotide sequence ID" value="NZ_NFFZ01000004.1"/>
</dbReference>